<dbReference type="Proteomes" id="UP001370348">
    <property type="component" value="Chromosome"/>
</dbReference>
<name>A0ABZ2M9V7_9BACT</name>
<gene>
    <name evidence="1" type="ORF">LZC94_19000</name>
</gene>
<protein>
    <recommendedName>
        <fullName evidence="3">Nascent polypeptide-associated complex subunit alpha-like UBA domain-containing protein</fullName>
    </recommendedName>
</protein>
<evidence type="ECO:0000313" key="2">
    <source>
        <dbReference type="Proteomes" id="UP001370348"/>
    </source>
</evidence>
<dbReference type="InterPro" id="IPR009060">
    <property type="entry name" value="UBA-like_sf"/>
</dbReference>
<keyword evidence="2" id="KW-1185">Reference proteome</keyword>
<sequence length="52" mass="5531">MADSKLVDDLVKATGKTREECEKALTAANGDYKGAVVKLEGAPQVRFAPPLK</sequence>
<dbReference type="RefSeq" id="WP_394828930.1">
    <property type="nucleotide sequence ID" value="NZ_CP089984.1"/>
</dbReference>
<accession>A0ABZ2M9V7</accession>
<proteinExistence type="predicted"/>
<dbReference type="EMBL" id="CP089984">
    <property type="protein sequence ID" value="WXB19305.1"/>
    <property type="molecule type" value="Genomic_DNA"/>
</dbReference>
<dbReference type="Gene3D" id="1.10.8.10">
    <property type="entry name" value="DNA helicase RuvA subunit, C-terminal domain"/>
    <property type="match status" value="1"/>
</dbReference>
<reference evidence="1 2" key="1">
    <citation type="submission" date="2021-12" db="EMBL/GenBank/DDBJ databases">
        <title>Discovery of the Pendulisporaceae a myxobacterial family with distinct sporulation behavior and unique specialized metabolism.</title>
        <authorList>
            <person name="Garcia R."/>
            <person name="Popoff A."/>
            <person name="Bader C.D."/>
            <person name="Loehr J."/>
            <person name="Walesch S."/>
            <person name="Walt C."/>
            <person name="Boldt J."/>
            <person name="Bunk B."/>
            <person name="Haeckl F.J.F.P.J."/>
            <person name="Gunesch A.P."/>
            <person name="Birkelbach J."/>
            <person name="Nuebel U."/>
            <person name="Pietschmann T."/>
            <person name="Bach T."/>
            <person name="Mueller R."/>
        </authorList>
    </citation>
    <scope>NUCLEOTIDE SEQUENCE [LARGE SCALE GENOMIC DNA]</scope>
    <source>
        <strain evidence="1 2">MSr11954</strain>
    </source>
</reference>
<dbReference type="SUPFAM" id="SSF46934">
    <property type="entry name" value="UBA-like"/>
    <property type="match status" value="1"/>
</dbReference>
<evidence type="ECO:0000313" key="1">
    <source>
        <dbReference type="EMBL" id="WXB19305.1"/>
    </source>
</evidence>
<evidence type="ECO:0008006" key="3">
    <source>
        <dbReference type="Google" id="ProtNLM"/>
    </source>
</evidence>
<organism evidence="1 2">
    <name type="scientific">Pendulispora albinea</name>
    <dbReference type="NCBI Taxonomy" id="2741071"/>
    <lineage>
        <taxon>Bacteria</taxon>
        <taxon>Pseudomonadati</taxon>
        <taxon>Myxococcota</taxon>
        <taxon>Myxococcia</taxon>
        <taxon>Myxococcales</taxon>
        <taxon>Sorangiineae</taxon>
        <taxon>Pendulisporaceae</taxon>
        <taxon>Pendulispora</taxon>
    </lineage>
</organism>